<dbReference type="OrthoDB" id="2747524at2759"/>
<reference evidence="2" key="1">
    <citation type="submission" date="2020-11" db="EMBL/GenBank/DDBJ databases">
        <authorList>
            <consortium name="DOE Joint Genome Institute"/>
            <person name="Ahrendt S."/>
            <person name="Riley R."/>
            <person name="Andreopoulos W."/>
            <person name="LaButti K."/>
            <person name="Pangilinan J."/>
            <person name="Ruiz-duenas F.J."/>
            <person name="Barrasa J.M."/>
            <person name="Sanchez-Garcia M."/>
            <person name="Camarero S."/>
            <person name="Miyauchi S."/>
            <person name="Serrano A."/>
            <person name="Linde D."/>
            <person name="Babiker R."/>
            <person name="Drula E."/>
            <person name="Ayuso-Fernandez I."/>
            <person name="Pacheco R."/>
            <person name="Padilla G."/>
            <person name="Ferreira P."/>
            <person name="Barriuso J."/>
            <person name="Kellner H."/>
            <person name="Castanera R."/>
            <person name="Alfaro M."/>
            <person name="Ramirez L."/>
            <person name="Pisabarro A.G."/>
            <person name="Kuo A."/>
            <person name="Tritt A."/>
            <person name="Lipzen A."/>
            <person name="He G."/>
            <person name="Yan M."/>
            <person name="Ng V."/>
            <person name="Cullen D."/>
            <person name="Martin F."/>
            <person name="Rosso M.-N."/>
            <person name="Henrissat B."/>
            <person name="Hibbett D."/>
            <person name="Martinez A.T."/>
            <person name="Grigoriev I.V."/>
        </authorList>
    </citation>
    <scope>NUCLEOTIDE SEQUENCE</scope>
    <source>
        <strain evidence="2">AH 44721</strain>
    </source>
</reference>
<comment type="caution">
    <text evidence="2">The sequence shown here is derived from an EMBL/GenBank/DDBJ whole genome shotgun (WGS) entry which is preliminary data.</text>
</comment>
<protein>
    <submittedName>
        <fullName evidence="2">Uncharacterized protein</fullName>
    </submittedName>
</protein>
<evidence type="ECO:0000313" key="2">
    <source>
        <dbReference type="EMBL" id="KAF8908149.1"/>
    </source>
</evidence>
<feature type="signal peptide" evidence="1">
    <location>
        <begin position="1"/>
        <end position="25"/>
    </location>
</feature>
<accession>A0A9P5TQW6</accession>
<name>A0A9P5TQW6_GYMJU</name>
<keyword evidence="3" id="KW-1185">Reference proteome</keyword>
<evidence type="ECO:0000256" key="1">
    <source>
        <dbReference type="SAM" id="SignalP"/>
    </source>
</evidence>
<dbReference type="AlphaFoldDB" id="A0A9P5TQW6"/>
<proteinExistence type="predicted"/>
<organism evidence="2 3">
    <name type="scientific">Gymnopilus junonius</name>
    <name type="common">Spectacular rustgill mushroom</name>
    <name type="synonym">Gymnopilus spectabilis subsp. junonius</name>
    <dbReference type="NCBI Taxonomy" id="109634"/>
    <lineage>
        <taxon>Eukaryota</taxon>
        <taxon>Fungi</taxon>
        <taxon>Dikarya</taxon>
        <taxon>Basidiomycota</taxon>
        <taxon>Agaricomycotina</taxon>
        <taxon>Agaricomycetes</taxon>
        <taxon>Agaricomycetidae</taxon>
        <taxon>Agaricales</taxon>
        <taxon>Agaricineae</taxon>
        <taxon>Hymenogastraceae</taxon>
        <taxon>Gymnopilus</taxon>
    </lineage>
</organism>
<keyword evidence="1" id="KW-0732">Signal</keyword>
<evidence type="ECO:0000313" key="3">
    <source>
        <dbReference type="Proteomes" id="UP000724874"/>
    </source>
</evidence>
<gene>
    <name evidence="2" type="ORF">CPB84DRAFT_1767422</name>
</gene>
<dbReference type="EMBL" id="JADNYJ010000012">
    <property type="protein sequence ID" value="KAF8908149.1"/>
    <property type="molecule type" value="Genomic_DNA"/>
</dbReference>
<feature type="chain" id="PRO_5040364070" evidence="1">
    <location>
        <begin position="26"/>
        <end position="633"/>
    </location>
</feature>
<sequence>MIVPLASTPTLFLFPFLLLPKSSQSYSHSHPTPKSPQTPSTSTSTLNLDVIYTIIHELIQSLPDRRDRQPALRNLSLVSHALNDAVRPVLFDTVRWPQGDKHGMPEGKEGGVAKGERGKEELYFFPKKLWVYFRTVHLDWPDHWPDTSPPTWGTIQCEYGLYTPSHLHKLESALPHLTNMHTFQMTCPFYPPNSLLRVLVSSCPSLKDLRIVDTPFNSGITARSLQIPKEKEKEKGFGGLERITLVPVGEAIRVGEGPFEKRYHDLAYWTREYRKKHWSEMNYSSGSGGFFARSLMHLFCSARPENLVYIQISGIYFTIFDFTQCAWPKLDTWILTGPEPIWGGAILVEALKRMPVLRDLRVLSSKATGIFGTNDGHGREKFPIAARYGSDRDKDNEVFRRLKCLALSNKLAFVALINHPRIPIAMRRREVDELVKELEGHGAGRGLRHVRMVMEDGVDVGLFVELGRVCPGLEVLEVEVCGYREGDAVFEWVSCVQVHSFFPISRMILWTRQTDYGDAFATYHHLRKIRVGIPFEGSDAEQQLDHVHEGPSVDPDAFLRADRRDCGVYIASRVPTLEQIGFEYRTKTGSHRYEDRWLDFKVERAEGEKVQLKELGLTWYPFPEVWEPRVLLE</sequence>
<dbReference type="Proteomes" id="UP000724874">
    <property type="component" value="Unassembled WGS sequence"/>
</dbReference>